<evidence type="ECO:0000256" key="1">
    <source>
        <dbReference type="ARBA" id="ARBA00006712"/>
    </source>
</evidence>
<dbReference type="PANTHER" id="PTHR13387:SF9">
    <property type="entry name" value="PROTEIN HGH1 HOMOLOG"/>
    <property type="match status" value="1"/>
</dbReference>
<dbReference type="InterPro" id="IPR007206">
    <property type="entry name" value="Protein_HGH1_C"/>
</dbReference>
<dbReference type="Gene3D" id="1.25.10.10">
    <property type="entry name" value="Leucine-rich Repeat Variant"/>
    <property type="match status" value="1"/>
</dbReference>
<keyword evidence="6" id="KW-1185">Reference proteome</keyword>
<evidence type="ECO:0000259" key="4">
    <source>
        <dbReference type="Pfam" id="PF04064"/>
    </source>
</evidence>
<dbReference type="Proteomes" id="UP000594262">
    <property type="component" value="Unplaced"/>
</dbReference>
<dbReference type="SUPFAM" id="SSF48371">
    <property type="entry name" value="ARM repeat"/>
    <property type="match status" value="1"/>
</dbReference>
<sequence>MVEEMEQALKEILPFLKWHSPLEYKKEVLQHLLGMTGTSEGCSRLSKHLLVNTTLKDLVICDRIHEIQEGGLKILVNLTTLPTPKAILTELTQKEFIDALLTLALDKTFPCANYVAMLLSNLTKEEKDAKSIFTSMNQNNNLKIDVFLDAFCDLKYNEKCELHHIGNLLANLTSLKEVRLMLLDKEKDVIQRLLPFTQYSESNVRRYSVAAIIKNCLFETEFHEWLLSEEVALLTFLLLPLAGPEELKDSENEELPLDLQYLPPDKKREPDAAIQIILMECIFQLCATKPCRLMLKDSGAYYILRELHRSIPEGEEAGRELPIENAIQILIQDEPEAGKDNFREVEIPEDVAKRFSEQDAAMNGEMLALKDSES</sequence>
<protein>
    <recommendedName>
        <fullName evidence="2">Protein HGH1 homolog</fullName>
    </recommendedName>
</protein>
<dbReference type="InterPro" id="IPR011989">
    <property type="entry name" value="ARM-like"/>
</dbReference>
<dbReference type="PANTHER" id="PTHR13387">
    <property type="entry name" value="PROTEIN HGH1 HOMOLOG"/>
    <property type="match status" value="1"/>
</dbReference>
<dbReference type="InterPro" id="IPR007205">
    <property type="entry name" value="Protein_HGH1_N"/>
</dbReference>
<evidence type="ECO:0000259" key="3">
    <source>
        <dbReference type="Pfam" id="PF04063"/>
    </source>
</evidence>
<dbReference type="RefSeq" id="XP_066935237.1">
    <property type="nucleotide sequence ID" value="XM_067079136.1"/>
</dbReference>
<proteinExistence type="inferred from homology"/>
<dbReference type="Pfam" id="PF04063">
    <property type="entry name" value="DUF383"/>
    <property type="match status" value="1"/>
</dbReference>
<evidence type="ECO:0000313" key="5">
    <source>
        <dbReference type="EnsemblMetazoa" id="CLYHEMP005867.1"/>
    </source>
</evidence>
<comment type="similarity">
    <text evidence="1">Belongs to the HGH1 family.</text>
</comment>
<dbReference type="AlphaFoldDB" id="A0A7M5V4A9"/>
<feature type="domain" description="Protein HGH1 N-terminal" evidence="3">
    <location>
        <begin position="105"/>
        <end position="274"/>
    </location>
</feature>
<dbReference type="OrthoDB" id="338814at2759"/>
<feature type="domain" description="Protein HGH1 C-terminal" evidence="4">
    <location>
        <begin position="281"/>
        <end position="337"/>
    </location>
</feature>
<dbReference type="InterPro" id="IPR016024">
    <property type="entry name" value="ARM-type_fold"/>
</dbReference>
<reference evidence="5" key="1">
    <citation type="submission" date="2021-01" db="UniProtKB">
        <authorList>
            <consortium name="EnsemblMetazoa"/>
        </authorList>
    </citation>
    <scope>IDENTIFICATION</scope>
</reference>
<dbReference type="EnsemblMetazoa" id="CLYHEMT005867.1">
    <property type="protein sequence ID" value="CLYHEMP005867.1"/>
    <property type="gene ID" value="CLYHEMG005867"/>
</dbReference>
<dbReference type="GeneID" id="136822824"/>
<evidence type="ECO:0000313" key="6">
    <source>
        <dbReference type="Proteomes" id="UP000594262"/>
    </source>
</evidence>
<organism evidence="5 6">
    <name type="scientific">Clytia hemisphaerica</name>
    <dbReference type="NCBI Taxonomy" id="252671"/>
    <lineage>
        <taxon>Eukaryota</taxon>
        <taxon>Metazoa</taxon>
        <taxon>Cnidaria</taxon>
        <taxon>Hydrozoa</taxon>
        <taxon>Hydroidolina</taxon>
        <taxon>Leptothecata</taxon>
        <taxon>Obeliida</taxon>
        <taxon>Clytiidae</taxon>
        <taxon>Clytia</taxon>
    </lineage>
</organism>
<evidence type="ECO:0000256" key="2">
    <source>
        <dbReference type="ARBA" id="ARBA00014076"/>
    </source>
</evidence>
<accession>A0A7M5V4A9</accession>
<dbReference type="InterPro" id="IPR039717">
    <property type="entry name" value="Hgh1"/>
</dbReference>
<dbReference type="Pfam" id="PF04064">
    <property type="entry name" value="DUF384"/>
    <property type="match status" value="1"/>
</dbReference>
<name>A0A7M5V4A9_9CNID</name>